<comment type="caution">
    <text evidence="2">The sequence shown here is derived from an EMBL/GenBank/DDBJ whole genome shotgun (WGS) entry which is preliminary data.</text>
</comment>
<evidence type="ECO:0000256" key="1">
    <source>
        <dbReference type="SAM" id="SignalP"/>
    </source>
</evidence>
<organism evidence="2 3">
    <name type="scientific">Sordaria brevicollis</name>
    <dbReference type="NCBI Taxonomy" id="83679"/>
    <lineage>
        <taxon>Eukaryota</taxon>
        <taxon>Fungi</taxon>
        <taxon>Dikarya</taxon>
        <taxon>Ascomycota</taxon>
        <taxon>Pezizomycotina</taxon>
        <taxon>Sordariomycetes</taxon>
        <taxon>Sordariomycetidae</taxon>
        <taxon>Sordariales</taxon>
        <taxon>Sordariaceae</taxon>
        <taxon>Sordaria</taxon>
    </lineage>
</organism>
<dbReference type="EMBL" id="JAUTDP010000006">
    <property type="protein sequence ID" value="KAK3398521.1"/>
    <property type="molecule type" value="Genomic_DNA"/>
</dbReference>
<dbReference type="AlphaFoldDB" id="A0AAE0PEH1"/>
<evidence type="ECO:0000313" key="2">
    <source>
        <dbReference type="EMBL" id="KAK3398521.1"/>
    </source>
</evidence>
<name>A0AAE0PEH1_SORBR</name>
<keyword evidence="3" id="KW-1185">Reference proteome</keyword>
<reference evidence="2" key="2">
    <citation type="submission" date="2023-07" db="EMBL/GenBank/DDBJ databases">
        <authorList>
            <consortium name="Lawrence Berkeley National Laboratory"/>
            <person name="Haridas S."/>
            <person name="Hensen N."/>
            <person name="Bonometti L."/>
            <person name="Westerberg I."/>
            <person name="Brannstrom I.O."/>
            <person name="Guillou S."/>
            <person name="Cros-Aarteil S."/>
            <person name="Calhoun S."/>
            <person name="Kuo A."/>
            <person name="Mondo S."/>
            <person name="Pangilinan J."/>
            <person name="Riley R."/>
            <person name="LaButti K."/>
            <person name="Andreopoulos B."/>
            <person name="Lipzen A."/>
            <person name="Chen C."/>
            <person name="Yanf M."/>
            <person name="Daum C."/>
            <person name="Ng V."/>
            <person name="Clum A."/>
            <person name="Steindorff A."/>
            <person name="Ohm R."/>
            <person name="Martin F."/>
            <person name="Silar P."/>
            <person name="Natvig D."/>
            <person name="Lalanne C."/>
            <person name="Gautier V."/>
            <person name="Ament-velasquez S.L."/>
            <person name="Kruys A."/>
            <person name="Hutchinson M.I."/>
            <person name="Powell A.J."/>
            <person name="Barry K."/>
            <person name="Miller A.N."/>
            <person name="Grigoriev I.V."/>
            <person name="Debuchy R."/>
            <person name="Gladieux P."/>
            <person name="Thoren M.H."/>
            <person name="Johannesson H."/>
        </authorList>
    </citation>
    <scope>NUCLEOTIDE SEQUENCE</scope>
    <source>
        <strain evidence="2">FGSC 1904</strain>
    </source>
</reference>
<evidence type="ECO:0000313" key="3">
    <source>
        <dbReference type="Proteomes" id="UP001281003"/>
    </source>
</evidence>
<accession>A0AAE0PEH1</accession>
<gene>
    <name evidence="2" type="ORF">B0T20DRAFT_210479</name>
</gene>
<keyword evidence="1" id="KW-0732">Signal</keyword>
<sequence length="83" mass="9650">MRLFAFLFFFFFLFYARPVLSLRMLSTSLIQHKSTSSCTMVADVIFITYPKSLLVLVFPFRYHVLSQVSKNLKPAVIKHTANI</sequence>
<evidence type="ECO:0008006" key="4">
    <source>
        <dbReference type="Google" id="ProtNLM"/>
    </source>
</evidence>
<reference evidence="2" key="1">
    <citation type="journal article" date="2023" name="Mol. Phylogenet. Evol.">
        <title>Genome-scale phylogeny and comparative genomics of the fungal order Sordariales.</title>
        <authorList>
            <person name="Hensen N."/>
            <person name="Bonometti L."/>
            <person name="Westerberg I."/>
            <person name="Brannstrom I.O."/>
            <person name="Guillou S."/>
            <person name="Cros-Aarteil S."/>
            <person name="Calhoun S."/>
            <person name="Haridas S."/>
            <person name="Kuo A."/>
            <person name="Mondo S."/>
            <person name="Pangilinan J."/>
            <person name="Riley R."/>
            <person name="LaButti K."/>
            <person name="Andreopoulos B."/>
            <person name="Lipzen A."/>
            <person name="Chen C."/>
            <person name="Yan M."/>
            <person name="Daum C."/>
            <person name="Ng V."/>
            <person name="Clum A."/>
            <person name="Steindorff A."/>
            <person name="Ohm R.A."/>
            <person name="Martin F."/>
            <person name="Silar P."/>
            <person name="Natvig D.O."/>
            <person name="Lalanne C."/>
            <person name="Gautier V."/>
            <person name="Ament-Velasquez S.L."/>
            <person name="Kruys A."/>
            <person name="Hutchinson M.I."/>
            <person name="Powell A.J."/>
            <person name="Barry K."/>
            <person name="Miller A.N."/>
            <person name="Grigoriev I.V."/>
            <person name="Debuchy R."/>
            <person name="Gladieux P."/>
            <person name="Hiltunen Thoren M."/>
            <person name="Johannesson H."/>
        </authorList>
    </citation>
    <scope>NUCLEOTIDE SEQUENCE</scope>
    <source>
        <strain evidence="2">FGSC 1904</strain>
    </source>
</reference>
<dbReference type="Proteomes" id="UP001281003">
    <property type="component" value="Unassembled WGS sequence"/>
</dbReference>
<proteinExistence type="predicted"/>
<protein>
    <recommendedName>
        <fullName evidence="4">Secreted protein</fullName>
    </recommendedName>
</protein>
<feature type="chain" id="PRO_5042075556" description="Secreted protein" evidence="1">
    <location>
        <begin position="22"/>
        <end position="83"/>
    </location>
</feature>
<feature type="signal peptide" evidence="1">
    <location>
        <begin position="1"/>
        <end position="21"/>
    </location>
</feature>